<dbReference type="GO" id="GO:0007268">
    <property type="term" value="P:chemical synaptic transmission"/>
    <property type="evidence" value="ECO:0007669"/>
    <property type="project" value="TreeGrafter"/>
</dbReference>
<dbReference type="PANTHER" id="PTHR24247">
    <property type="entry name" value="5-HYDROXYTRYPTAMINE RECEPTOR"/>
    <property type="match status" value="1"/>
</dbReference>
<evidence type="ECO:0000256" key="8">
    <source>
        <dbReference type="ARBA" id="ARBA00023224"/>
    </source>
</evidence>
<keyword evidence="5 9" id="KW-0297">G-protein coupled receptor</keyword>
<dbReference type="Pfam" id="PF00001">
    <property type="entry name" value="7tm_1"/>
    <property type="match status" value="1"/>
</dbReference>
<comment type="subcellular location">
    <subcellularLocation>
        <location evidence="1">Cell membrane</location>
        <topology evidence="1">Multi-pass membrane protein</topology>
    </subcellularLocation>
</comment>
<comment type="similarity">
    <text evidence="9">Belongs to the G-protein coupled receptor 1 family.</text>
</comment>
<sequence>MILCCIIGNCFVIAAVILERSLHNVANYLILSLAVADLMVAVLVMPLSVVSEISEVWFLHSEVCHMWISFDVLCCTASILHLVAIALDRYWAVTSLDYMRRRTARRILADDSGGVGGGAQHLHPPTLRLARHGKRS</sequence>
<feature type="transmembrane region" description="Helical" evidence="10">
    <location>
        <begin position="28"/>
        <end position="47"/>
    </location>
</feature>
<dbReference type="GO" id="GO:0007187">
    <property type="term" value="P:G protein-coupled receptor signaling pathway, coupled to cyclic nucleotide second messenger"/>
    <property type="evidence" value="ECO:0007669"/>
    <property type="project" value="TreeGrafter"/>
</dbReference>
<evidence type="ECO:0000313" key="12">
    <source>
        <dbReference type="EMBL" id="PVD30196.1"/>
    </source>
</evidence>
<evidence type="ECO:0000256" key="6">
    <source>
        <dbReference type="ARBA" id="ARBA00023136"/>
    </source>
</evidence>
<comment type="caution">
    <text evidence="12">The sequence shown here is derived from an EMBL/GenBank/DDBJ whole genome shotgun (WGS) entry which is preliminary data.</text>
</comment>
<keyword evidence="2" id="KW-1003">Cell membrane</keyword>
<dbReference type="AlphaFoldDB" id="A0A2T7P9W5"/>
<dbReference type="InterPro" id="IPR000276">
    <property type="entry name" value="GPCR_Rhodpsn"/>
</dbReference>
<dbReference type="GO" id="GO:0045202">
    <property type="term" value="C:synapse"/>
    <property type="evidence" value="ECO:0007669"/>
    <property type="project" value="GOC"/>
</dbReference>
<dbReference type="InterPro" id="IPR017452">
    <property type="entry name" value="GPCR_Rhodpsn_7TM"/>
</dbReference>
<evidence type="ECO:0000256" key="4">
    <source>
        <dbReference type="ARBA" id="ARBA00022989"/>
    </source>
</evidence>
<evidence type="ECO:0000256" key="2">
    <source>
        <dbReference type="ARBA" id="ARBA00022475"/>
    </source>
</evidence>
<feature type="domain" description="G-protein coupled receptors family 1 profile" evidence="11">
    <location>
        <begin position="8"/>
        <end position="136"/>
    </location>
</feature>
<keyword evidence="7 9" id="KW-0675">Receptor</keyword>
<dbReference type="PANTHER" id="PTHR24247:SF241">
    <property type="entry name" value="5-HYDROXYTRYPTAMINE RECEPTOR 2A-RELATED"/>
    <property type="match status" value="1"/>
</dbReference>
<dbReference type="EMBL" id="PZQS01000005">
    <property type="protein sequence ID" value="PVD30196.1"/>
    <property type="molecule type" value="Genomic_DNA"/>
</dbReference>
<accession>A0A2T7P9W5</accession>
<evidence type="ECO:0000256" key="1">
    <source>
        <dbReference type="ARBA" id="ARBA00004651"/>
    </source>
</evidence>
<evidence type="ECO:0000256" key="7">
    <source>
        <dbReference type="ARBA" id="ARBA00023170"/>
    </source>
</evidence>
<keyword evidence="13" id="KW-1185">Reference proteome</keyword>
<organism evidence="12 13">
    <name type="scientific">Pomacea canaliculata</name>
    <name type="common">Golden apple snail</name>
    <dbReference type="NCBI Taxonomy" id="400727"/>
    <lineage>
        <taxon>Eukaryota</taxon>
        <taxon>Metazoa</taxon>
        <taxon>Spiralia</taxon>
        <taxon>Lophotrochozoa</taxon>
        <taxon>Mollusca</taxon>
        <taxon>Gastropoda</taxon>
        <taxon>Caenogastropoda</taxon>
        <taxon>Architaenioglossa</taxon>
        <taxon>Ampullarioidea</taxon>
        <taxon>Ampullariidae</taxon>
        <taxon>Pomacea</taxon>
    </lineage>
</organism>
<dbReference type="SUPFAM" id="SSF81321">
    <property type="entry name" value="Family A G protein-coupled receptor-like"/>
    <property type="match status" value="1"/>
</dbReference>
<name>A0A2T7P9W5_POMCA</name>
<evidence type="ECO:0000256" key="3">
    <source>
        <dbReference type="ARBA" id="ARBA00022692"/>
    </source>
</evidence>
<evidence type="ECO:0000256" key="10">
    <source>
        <dbReference type="SAM" id="Phobius"/>
    </source>
</evidence>
<dbReference type="OrthoDB" id="5956310at2759"/>
<dbReference type="GO" id="GO:0004993">
    <property type="term" value="F:G protein-coupled serotonin receptor activity"/>
    <property type="evidence" value="ECO:0007669"/>
    <property type="project" value="TreeGrafter"/>
</dbReference>
<keyword evidence="3 9" id="KW-0812">Transmembrane</keyword>
<keyword evidence="4 10" id="KW-1133">Transmembrane helix</keyword>
<gene>
    <name evidence="12" type="ORF">C0Q70_09458</name>
</gene>
<evidence type="ECO:0000259" key="11">
    <source>
        <dbReference type="PROSITE" id="PS50262"/>
    </source>
</evidence>
<protein>
    <recommendedName>
        <fullName evidence="11">G-protein coupled receptors family 1 profile domain-containing protein</fullName>
    </recommendedName>
</protein>
<dbReference type="Proteomes" id="UP000245119">
    <property type="component" value="Linkage Group LG5"/>
</dbReference>
<dbReference type="GO" id="GO:0007198">
    <property type="term" value="P:adenylate cyclase-inhibiting serotonin receptor signaling pathway"/>
    <property type="evidence" value="ECO:0007669"/>
    <property type="project" value="TreeGrafter"/>
</dbReference>
<keyword evidence="6 10" id="KW-0472">Membrane</keyword>
<dbReference type="PRINTS" id="PR00237">
    <property type="entry name" value="GPCRRHODOPSN"/>
</dbReference>
<dbReference type="STRING" id="400727.A0A2T7P9W5"/>
<dbReference type="PROSITE" id="PS00237">
    <property type="entry name" value="G_PROTEIN_RECEP_F1_1"/>
    <property type="match status" value="1"/>
</dbReference>
<dbReference type="GO" id="GO:0030425">
    <property type="term" value="C:dendrite"/>
    <property type="evidence" value="ECO:0007669"/>
    <property type="project" value="TreeGrafter"/>
</dbReference>
<evidence type="ECO:0000313" key="13">
    <source>
        <dbReference type="Proteomes" id="UP000245119"/>
    </source>
</evidence>
<evidence type="ECO:0000256" key="9">
    <source>
        <dbReference type="RuleBase" id="RU000688"/>
    </source>
</evidence>
<dbReference type="GO" id="GO:0030594">
    <property type="term" value="F:neurotransmitter receptor activity"/>
    <property type="evidence" value="ECO:0007669"/>
    <property type="project" value="TreeGrafter"/>
</dbReference>
<proteinExistence type="inferred from homology"/>
<evidence type="ECO:0000256" key="5">
    <source>
        <dbReference type="ARBA" id="ARBA00023040"/>
    </source>
</evidence>
<keyword evidence="8 9" id="KW-0807">Transducer</keyword>
<reference evidence="12 13" key="1">
    <citation type="submission" date="2018-04" db="EMBL/GenBank/DDBJ databases">
        <title>The genome of golden apple snail Pomacea canaliculata provides insight into stress tolerance and invasive adaptation.</title>
        <authorList>
            <person name="Liu C."/>
            <person name="Liu B."/>
            <person name="Ren Y."/>
            <person name="Zhang Y."/>
            <person name="Wang H."/>
            <person name="Li S."/>
            <person name="Jiang F."/>
            <person name="Yin L."/>
            <person name="Zhang G."/>
            <person name="Qian W."/>
            <person name="Fan W."/>
        </authorList>
    </citation>
    <scope>NUCLEOTIDE SEQUENCE [LARGE SCALE GENOMIC DNA]</scope>
    <source>
        <strain evidence="12">SZHN2017</strain>
        <tissue evidence="12">Muscle</tissue>
    </source>
</reference>
<feature type="transmembrane region" description="Helical" evidence="10">
    <location>
        <begin position="67"/>
        <end position="92"/>
    </location>
</feature>
<dbReference type="GO" id="GO:0005886">
    <property type="term" value="C:plasma membrane"/>
    <property type="evidence" value="ECO:0007669"/>
    <property type="project" value="UniProtKB-SubCell"/>
</dbReference>
<dbReference type="PROSITE" id="PS50262">
    <property type="entry name" value="G_PROTEIN_RECEP_F1_2"/>
    <property type="match status" value="1"/>
</dbReference>
<dbReference type="Gene3D" id="1.20.1070.10">
    <property type="entry name" value="Rhodopsin 7-helix transmembrane proteins"/>
    <property type="match status" value="1"/>
</dbReference>